<dbReference type="Pfam" id="PF22263">
    <property type="entry name" value="DUF6951"/>
    <property type="match status" value="1"/>
</dbReference>
<organism evidence="1 2">
    <name type="scientific">Methanohalarchaeum thermophilum</name>
    <dbReference type="NCBI Taxonomy" id="1903181"/>
    <lineage>
        <taxon>Archaea</taxon>
        <taxon>Methanobacteriati</taxon>
        <taxon>Methanobacteriota</taxon>
        <taxon>Methanonatronarchaeia</taxon>
        <taxon>Methanonatronarchaeales</taxon>
        <taxon>Methanonatronarchaeaceae</taxon>
        <taxon>Candidatus Methanohalarchaeum</taxon>
    </lineage>
</organism>
<sequence length="107" mass="12198">MVVKASIDTPLCDQKHEVTVNKIEDSVEITIETSCENIGEKINLTKMELLKPDTYHKKMKKFMRPGSIRHCFIPTIIANLAEAEIGLDTKSRLDKITNTEIKIKENK</sequence>
<proteinExistence type="predicted"/>
<dbReference type="Proteomes" id="UP000185744">
    <property type="component" value="Unassembled WGS sequence"/>
</dbReference>
<accession>A0A1Q6DWX1</accession>
<dbReference type="InterPro" id="IPR054227">
    <property type="entry name" value="DUF6951"/>
</dbReference>
<protein>
    <submittedName>
        <fullName evidence="1">Uncharacterized protein</fullName>
    </submittedName>
</protein>
<comment type="caution">
    <text evidence="1">The sequence shown here is derived from an EMBL/GenBank/DDBJ whole genome shotgun (WGS) entry which is preliminary data.</text>
</comment>
<evidence type="ECO:0000313" key="2">
    <source>
        <dbReference type="Proteomes" id="UP000185744"/>
    </source>
</evidence>
<dbReference type="STRING" id="1903181.BTN85_1321"/>
<name>A0A1Q6DWX1_METT1</name>
<evidence type="ECO:0000313" key="1">
    <source>
        <dbReference type="EMBL" id="OKY78818.1"/>
    </source>
</evidence>
<dbReference type="InParanoid" id="A0A1Q6DWX1"/>
<reference evidence="1" key="1">
    <citation type="submission" date="2016-12" db="EMBL/GenBank/DDBJ databases">
        <title>Discovery of methanogenic haloarchaea.</title>
        <authorList>
            <person name="Sorokin D.Y."/>
            <person name="Makarova K.S."/>
            <person name="Abbas B."/>
            <person name="Ferrer M."/>
            <person name="Golyshin P.N."/>
        </authorList>
    </citation>
    <scope>NUCLEOTIDE SEQUENCE [LARGE SCALE GENOMIC DNA]</scope>
    <source>
        <strain evidence="1">HMET1</strain>
    </source>
</reference>
<gene>
    <name evidence="1" type="ORF">BTN85_1321</name>
</gene>
<dbReference type="AlphaFoldDB" id="A0A1Q6DWX1"/>
<dbReference type="EMBL" id="MSDW01000001">
    <property type="protein sequence ID" value="OKY78818.1"/>
    <property type="molecule type" value="Genomic_DNA"/>
</dbReference>
<keyword evidence="2" id="KW-1185">Reference proteome</keyword>